<dbReference type="SUPFAM" id="SSF53850">
    <property type="entry name" value="Periplasmic binding protein-like II"/>
    <property type="match status" value="1"/>
</dbReference>
<organism evidence="6 7">
    <name type="scientific">Pseudomonas kielensis</name>
    <dbReference type="NCBI Taxonomy" id="2762577"/>
    <lineage>
        <taxon>Bacteria</taxon>
        <taxon>Pseudomonadati</taxon>
        <taxon>Pseudomonadota</taxon>
        <taxon>Gammaproteobacteria</taxon>
        <taxon>Pseudomonadales</taxon>
        <taxon>Pseudomonadaceae</taxon>
        <taxon>Pseudomonas</taxon>
    </lineage>
</organism>
<dbReference type="Gene3D" id="3.40.190.290">
    <property type="match status" value="1"/>
</dbReference>
<dbReference type="SUPFAM" id="SSF46785">
    <property type="entry name" value="Winged helix' DNA-binding domain"/>
    <property type="match status" value="1"/>
</dbReference>
<dbReference type="FunFam" id="1.10.10.10:FF:000001">
    <property type="entry name" value="LysR family transcriptional regulator"/>
    <property type="match status" value="1"/>
</dbReference>
<proteinExistence type="inferred from homology"/>
<dbReference type="Pfam" id="PF00126">
    <property type="entry name" value="HTH_1"/>
    <property type="match status" value="1"/>
</dbReference>
<protein>
    <submittedName>
        <fullName evidence="6">LysR family transcriptional regulator</fullName>
    </submittedName>
</protein>
<dbReference type="InterPro" id="IPR036390">
    <property type="entry name" value="WH_DNA-bd_sf"/>
</dbReference>
<keyword evidence="2" id="KW-0805">Transcription regulation</keyword>
<dbReference type="InterPro" id="IPR036388">
    <property type="entry name" value="WH-like_DNA-bd_sf"/>
</dbReference>
<dbReference type="PROSITE" id="PS50931">
    <property type="entry name" value="HTH_LYSR"/>
    <property type="match status" value="1"/>
</dbReference>
<evidence type="ECO:0000259" key="5">
    <source>
        <dbReference type="PROSITE" id="PS50931"/>
    </source>
</evidence>
<keyword evidence="3" id="KW-0238">DNA-binding</keyword>
<dbReference type="PANTHER" id="PTHR30126">
    <property type="entry name" value="HTH-TYPE TRANSCRIPTIONAL REGULATOR"/>
    <property type="match status" value="1"/>
</dbReference>
<keyword evidence="4" id="KW-0804">Transcription</keyword>
<evidence type="ECO:0000256" key="4">
    <source>
        <dbReference type="ARBA" id="ARBA00023163"/>
    </source>
</evidence>
<evidence type="ECO:0000256" key="1">
    <source>
        <dbReference type="ARBA" id="ARBA00009437"/>
    </source>
</evidence>
<comment type="caution">
    <text evidence="6">The sequence shown here is derived from an EMBL/GenBank/DDBJ whole genome shotgun (WGS) entry which is preliminary data.</text>
</comment>
<dbReference type="RefSeq" id="WP_182344094.1">
    <property type="nucleotide sequence ID" value="NZ_CP090311.1"/>
</dbReference>
<gene>
    <name evidence="6" type="ORF">H7995_10195</name>
</gene>
<dbReference type="Proteomes" id="UP000526003">
    <property type="component" value="Unassembled WGS sequence"/>
</dbReference>
<evidence type="ECO:0000256" key="2">
    <source>
        <dbReference type="ARBA" id="ARBA00023015"/>
    </source>
</evidence>
<reference evidence="6 7" key="1">
    <citation type="submission" date="2020-08" db="EMBL/GenBank/DDBJ databases">
        <title>Pseudomonas sp. nov.</title>
        <authorList>
            <person name="Gieschler S."/>
            <person name="Fiedler G."/>
            <person name="Brinks E."/>
            <person name="Boehnlein C."/>
            <person name="Franz C.M.A.P."/>
            <person name="Kabisch J."/>
        </authorList>
    </citation>
    <scope>NUCLEOTIDE SEQUENCE [LARGE SCALE GENOMIC DNA]</scope>
    <source>
        <strain evidence="6 7">MBT-1</strain>
    </source>
</reference>
<evidence type="ECO:0000313" key="6">
    <source>
        <dbReference type="EMBL" id="MBC2690170.1"/>
    </source>
</evidence>
<feature type="domain" description="HTH lysR-type" evidence="5">
    <location>
        <begin position="1"/>
        <end position="58"/>
    </location>
</feature>
<dbReference type="GO" id="GO:0003700">
    <property type="term" value="F:DNA-binding transcription factor activity"/>
    <property type="evidence" value="ECO:0007669"/>
    <property type="project" value="InterPro"/>
</dbReference>
<comment type="similarity">
    <text evidence="1">Belongs to the LysR transcriptional regulatory family.</text>
</comment>
<dbReference type="Pfam" id="PF03466">
    <property type="entry name" value="LysR_substrate"/>
    <property type="match status" value="1"/>
</dbReference>
<dbReference type="Gene3D" id="1.10.10.10">
    <property type="entry name" value="Winged helix-like DNA-binding domain superfamily/Winged helix DNA-binding domain"/>
    <property type="match status" value="1"/>
</dbReference>
<dbReference type="EMBL" id="JACMYG010000008">
    <property type="protein sequence ID" value="MBC2690170.1"/>
    <property type="molecule type" value="Genomic_DNA"/>
</dbReference>
<name>A0A7X1GDR3_9PSED</name>
<dbReference type="AlphaFoldDB" id="A0A7X1GDR3"/>
<dbReference type="InterPro" id="IPR000847">
    <property type="entry name" value="LysR_HTH_N"/>
</dbReference>
<evidence type="ECO:0000256" key="3">
    <source>
        <dbReference type="ARBA" id="ARBA00023125"/>
    </source>
</evidence>
<dbReference type="GO" id="GO:0000976">
    <property type="term" value="F:transcription cis-regulatory region binding"/>
    <property type="evidence" value="ECO:0007669"/>
    <property type="project" value="TreeGrafter"/>
</dbReference>
<keyword evidence="7" id="KW-1185">Reference proteome</keyword>
<dbReference type="PANTHER" id="PTHR30126:SF40">
    <property type="entry name" value="HTH-TYPE TRANSCRIPTIONAL REGULATOR GLTR"/>
    <property type="match status" value="1"/>
</dbReference>
<sequence>MELAQIRMFKTVFETGSIARAAQVLHCVPSNITARLKSLESELGVELFYRAGRGLQISPAGEIFLTYAAQILALSEEAKRAVDPGAPPSGPLRIGAIESSASGRLPRLLARFHRRYPAVALELTTGPWAQLLEDTLLHKLDGVIVAVDVERPLLKRKFLYREDLVLIASPSLGPLREAADLRGKSIFMWPSGCPYRATLERWLLGQGEALPIISIASYGSIVGCVSAGAGVALVPRGIFEQYGPGAGWASYEFPELTAIDNLFYWHEHSRHHPAREAFVAMLQEEFATASV</sequence>
<evidence type="ECO:0000313" key="7">
    <source>
        <dbReference type="Proteomes" id="UP000526003"/>
    </source>
</evidence>
<dbReference type="InterPro" id="IPR005119">
    <property type="entry name" value="LysR_subst-bd"/>
</dbReference>
<accession>A0A7X1GDR3</accession>